<evidence type="ECO:0000259" key="5">
    <source>
        <dbReference type="PROSITE" id="PS50977"/>
    </source>
</evidence>
<dbReference type="Proteomes" id="UP000233293">
    <property type="component" value="Unassembled WGS sequence"/>
</dbReference>
<dbReference type="RefSeq" id="WP_101252035.1">
    <property type="nucleotide sequence ID" value="NZ_PIUM01000023.1"/>
</dbReference>
<sequence>MRLRKSALERREEIVGAALALIDRGGPSAATTTAIAEIVGVSQAAIFRHFPKREEILLAVVDWIAGHVAPRLRAAADTADTPLGRLNAVLDVQLRIVRDTPAMPALLFSRELHKDNERLRSAVYGHIGRIHDLLAEILRAGTVSGVFRAGLDVDRAAFMIIGLLQGLVVRWSLTGRRLDLLEEGHAMFEMLLNGLLAGKGEPR</sequence>
<evidence type="ECO:0000313" key="7">
    <source>
        <dbReference type="Proteomes" id="UP000233293"/>
    </source>
</evidence>
<dbReference type="Pfam" id="PF00440">
    <property type="entry name" value="TetR_N"/>
    <property type="match status" value="1"/>
</dbReference>
<dbReference type="PANTHER" id="PTHR30055">
    <property type="entry name" value="HTH-TYPE TRANSCRIPTIONAL REGULATOR RUTR"/>
    <property type="match status" value="1"/>
</dbReference>
<feature type="DNA-binding region" description="H-T-H motif" evidence="4">
    <location>
        <begin position="31"/>
        <end position="50"/>
    </location>
</feature>
<accession>A0A2N3PRV8</accession>
<dbReference type="AlphaFoldDB" id="A0A2N3PRV8"/>
<dbReference type="EMBL" id="PIUM01000023">
    <property type="protein sequence ID" value="PKU23137.1"/>
    <property type="molecule type" value="Genomic_DNA"/>
</dbReference>
<feature type="domain" description="HTH tetR-type" evidence="5">
    <location>
        <begin position="8"/>
        <end position="68"/>
    </location>
</feature>
<dbReference type="Gene3D" id="1.10.357.10">
    <property type="entry name" value="Tetracycline Repressor, domain 2"/>
    <property type="match status" value="1"/>
</dbReference>
<dbReference type="SUPFAM" id="SSF46689">
    <property type="entry name" value="Homeodomain-like"/>
    <property type="match status" value="1"/>
</dbReference>
<organism evidence="6 7">
    <name type="scientific">Telmatospirillum siberiense</name>
    <dbReference type="NCBI Taxonomy" id="382514"/>
    <lineage>
        <taxon>Bacteria</taxon>
        <taxon>Pseudomonadati</taxon>
        <taxon>Pseudomonadota</taxon>
        <taxon>Alphaproteobacteria</taxon>
        <taxon>Rhodospirillales</taxon>
        <taxon>Rhodospirillaceae</taxon>
        <taxon>Telmatospirillum</taxon>
    </lineage>
</organism>
<evidence type="ECO:0000256" key="4">
    <source>
        <dbReference type="PROSITE-ProRule" id="PRU00335"/>
    </source>
</evidence>
<dbReference type="GO" id="GO:0000976">
    <property type="term" value="F:transcription cis-regulatory region binding"/>
    <property type="evidence" value="ECO:0007669"/>
    <property type="project" value="TreeGrafter"/>
</dbReference>
<protein>
    <submittedName>
        <fullName evidence="6">TetR/AcrR family transcriptional regulator</fullName>
    </submittedName>
</protein>
<dbReference type="SUPFAM" id="SSF48498">
    <property type="entry name" value="Tetracyclin repressor-like, C-terminal domain"/>
    <property type="match status" value="1"/>
</dbReference>
<dbReference type="InterPro" id="IPR050109">
    <property type="entry name" value="HTH-type_TetR-like_transc_reg"/>
</dbReference>
<keyword evidence="1" id="KW-0805">Transcription regulation</keyword>
<evidence type="ECO:0000256" key="2">
    <source>
        <dbReference type="ARBA" id="ARBA00023125"/>
    </source>
</evidence>
<evidence type="ECO:0000313" key="6">
    <source>
        <dbReference type="EMBL" id="PKU23137.1"/>
    </source>
</evidence>
<evidence type="ECO:0000256" key="1">
    <source>
        <dbReference type="ARBA" id="ARBA00023015"/>
    </source>
</evidence>
<dbReference type="PRINTS" id="PR00455">
    <property type="entry name" value="HTHTETR"/>
</dbReference>
<keyword evidence="7" id="KW-1185">Reference proteome</keyword>
<comment type="caution">
    <text evidence="6">The sequence shown here is derived from an EMBL/GenBank/DDBJ whole genome shotgun (WGS) entry which is preliminary data.</text>
</comment>
<dbReference type="Pfam" id="PF16925">
    <property type="entry name" value="TetR_C_13"/>
    <property type="match status" value="1"/>
</dbReference>
<dbReference type="PANTHER" id="PTHR30055:SF240">
    <property type="entry name" value="HTH-TYPE TRANSCRIPTIONAL REGULATOR ACRR"/>
    <property type="match status" value="1"/>
</dbReference>
<dbReference type="PROSITE" id="PS50977">
    <property type="entry name" value="HTH_TETR_2"/>
    <property type="match status" value="1"/>
</dbReference>
<dbReference type="InterPro" id="IPR011075">
    <property type="entry name" value="TetR_C"/>
</dbReference>
<evidence type="ECO:0000256" key="3">
    <source>
        <dbReference type="ARBA" id="ARBA00023163"/>
    </source>
</evidence>
<gene>
    <name evidence="6" type="ORF">CWS72_18085</name>
</gene>
<dbReference type="InterPro" id="IPR001647">
    <property type="entry name" value="HTH_TetR"/>
</dbReference>
<dbReference type="OrthoDB" id="9802802at2"/>
<name>A0A2N3PRV8_9PROT</name>
<reference evidence="7" key="1">
    <citation type="submission" date="2017-12" db="EMBL/GenBank/DDBJ databases">
        <title>Draft genome sequence of Telmatospirillum siberiense 26-4b1T, an acidotolerant peatland alphaproteobacterium potentially involved in sulfur cycling.</title>
        <authorList>
            <person name="Hausmann B."/>
            <person name="Pjevac P."/>
            <person name="Schreck K."/>
            <person name="Herbold C.W."/>
            <person name="Daims H."/>
            <person name="Wagner M."/>
            <person name="Pester M."/>
            <person name="Loy A."/>
        </authorList>
    </citation>
    <scope>NUCLEOTIDE SEQUENCE [LARGE SCALE GENOMIC DNA]</scope>
    <source>
        <strain evidence="7">26-4b1</strain>
    </source>
</reference>
<dbReference type="InterPro" id="IPR036271">
    <property type="entry name" value="Tet_transcr_reg_TetR-rel_C_sf"/>
</dbReference>
<keyword evidence="2 4" id="KW-0238">DNA-binding</keyword>
<proteinExistence type="predicted"/>
<dbReference type="GO" id="GO:0003700">
    <property type="term" value="F:DNA-binding transcription factor activity"/>
    <property type="evidence" value="ECO:0007669"/>
    <property type="project" value="TreeGrafter"/>
</dbReference>
<keyword evidence="3" id="KW-0804">Transcription</keyword>
<dbReference type="InterPro" id="IPR009057">
    <property type="entry name" value="Homeodomain-like_sf"/>
</dbReference>